<protein>
    <submittedName>
        <fullName evidence="1">Uncharacterized protein</fullName>
    </submittedName>
</protein>
<reference evidence="1 2" key="1">
    <citation type="submission" date="2014-05" db="EMBL/GenBank/DDBJ databases">
        <title>ATOL: Assembling a taxonomically balanced genome-scale reconstruction of the evolutionary history of the Enterobacteriaceae.</title>
        <authorList>
            <person name="Plunkett G.III."/>
            <person name="Neeno-Eckwall E.C."/>
            <person name="Glasner J.D."/>
            <person name="Perna N.T."/>
        </authorList>
    </citation>
    <scope>NUCLEOTIDE SEQUENCE [LARGE SCALE GENOMIC DNA]</scope>
    <source>
        <strain evidence="1 2">ATCC 33320</strain>
    </source>
</reference>
<sequence length="42" mass="4912">MKNIFYMVNFDGINNDNEINIMSNQVSVEIDGRKIKSLFDED</sequence>
<evidence type="ECO:0000313" key="2">
    <source>
        <dbReference type="Proteomes" id="UP000028653"/>
    </source>
</evidence>
<dbReference type="Proteomes" id="UP000028653">
    <property type="component" value="Unassembled WGS sequence"/>
</dbReference>
<evidence type="ECO:0000313" key="1">
    <source>
        <dbReference type="EMBL" id="KFC83331.1"/>
    </source>
</evidence>
<gene>
    <name evidence="1" type="ORF">GBAG_0770</name>
</gene>
<dbReference type="EMBL" id="JMPI01000020">
    <property type="protein sequence ID" value="KFC83331.1"/>
    <property type="molecule type" value="Genomic_DNA"/>
</dbReference>
<name>A0A085GHY6_9ENTR</name>
<proteinExistence type="predicted"/>
<organism evidence="1 2">
    <name type="scientific">Buttiauxella agrestis ATCC 33320</name>
    <dbReference type="NCBI Taxonomy" id="1006004"/>
    <lineage>
        <taxon>Bacteria</taxon>
        <taxon>Pseudomonadati</taxon>
        <taxon>Pseudomonadota</taxon>
        <taxon>Gammaproteobacteria</taxon>
        <taxon>Enterobacterales</taxon>
        <taxon>Enterobacteriaceae</taxon>
        <taxon>Buttiauxella</taxon>
    </lineage>
</organism>
<dbReference type="AlphaFoldDB" id="A0A085GHY6"/>
<keyword evidence="2" id="KW-1185">Reference proteome</keyword>
<comment type="caution">
    <text evidence="1">The sequence shown here is derived from an EMBL/GenBank/DDBJ whole genome shotgun (WGS) entry which is preliminary data.</text>
</comment>
<accession>A0A085GHY6</accession>